<dbReference type="InterPro" id="IPR050951">
    <property type="entry name" value="Retrovirus_Pol_polyprotein"/>
</dbReference>
<dbReference type="InterPro" id="IPR012337">
    <property type="entry name" value="RNaseH-like_sf"/>
</dbReference>
<evidence type="ECO:0008006" key="3">
    <source>
        <dbReference type="Google" id="ProtNLM"/>
    </source>
</evidence>
<accession>A0A5A9NYD3</accession>
<dbReference type="PANTHER" id="PTHR37984:SF15">
    <property type="entry name" value="INTEGRASE CATALYTIC DOMAIN-CONTAINING PROTEIN"/>
    <property type="match status" value="1"/>
</dbReference>
<proteinExistence type="predicted"/>
<sequence>METSVNSFIQKYPRCTLFKTRKEVRAPLVPIRAKAPLHIVAMVYLTLGRPTDRCQNILVVTDLCTKYAWAIPTLDQTAITTANALWKTVFQPFGCQETLEAKEAKLRIQEDSHHAYHPQ</sequence>
<keyword evidence="2" id="KW-1185">Reference proteome</keyword>
<dbReference type="SUPFAM" id="SSF53098">
    <property type="entry name" value="Ribonuclease H-like"/>
    <property type="match status" value="1"/>
</dbReference>
<evidence type="ECO:0000313" key="1">
    <source>
        <dbReference type="EMBL" id="KAA0714633.1"/>
    </source>
</evidence>
<evidence type="ECO:0000313" key="2">
    <source>
        <dbReference type="Proteomes" id="UP000324632"/>
    </source>
</evidence>
<reference evidence="1 2" key="1">
    <citation type="journal article" date="2019" name="Mol. Ecol. Resour.">
        <title>Chromosome-level genome assembly of Triplophysa tibetana, a fish adapted to the harsh high-altitude environment of the Tibetan Plateau.</title>
        <authorList>
            <person name="Yang X."/>
            <person name="Liu H."/>
            <person name="Ma Z."/>
            <person name="Zou Y."/>
            <person name="Zou M."/>
            <person name="Mao Y."/>
            <person name="Li X."/>
            <person name="Wang H."/>
            <person name="Chen T."/>
            <person name="Wang W."/>
            <person name="Yang R."/>
        </authorList>
    </citation>
    <scope>NUCLEOTIDE SEQUENCE [LARGE SCALE GENOMIC DNA]</scope>
    <source>
        <strain evidence="1">TTIB1903HZAU</strain>
        <tissue evidence="1">Muscle</tissue>
    </source>
</reference>
<dbReference type="PANTHER" id="PTHR37984">
    <property type="entry name" value="PROTEIN CBG26694"/>
    <property type="match status" value="1"/>
</dbReference>
<name>A0A5A9NYD3_9TELE</name>
<dbReference type="AlphaFoldDB" id="A0A5A9NYD3"/>
<gene>
    <name evidence="1" type="ORF">E1301_Tti021990</name>
</gene>
<dbReference type="GO" id="GO:0003676">
    <property type="term" value="F:nucleic acid binding"/>
    <property type="evidence" value="ECO:0007669"/>
    <property type="project" value="InterPro"/>
</dbReference>
<comment type="caution">
    <text evidence="1">The sequence shown here is derived from an EMBL/GenBank/DDBJ whole genome shotgun (WGS) entry which is preliminary data.</text>
</comment>
<dbReference type="InterPro" id="IPR036397">
    <property type="entry name" value="RNaseH_sf"/>
</dbReference>
<dbReference type="EMBL" id="SOYY01000011">
    <property type="protein sequence ID" value="KAA0714633.1"/>
    <property type="molecule type" value="Genomic_DNA"/>
</dbReference>
<protein>
    <recommendedName>
        <fullName evidence="3">Integrase catalytic domain-containing protein</fullName>
    </recommendedName>
</protein>
<dbReference type="Gene3D" id="3.30.420.10">
    <property type="entry name" value="Ribonuclease H-like superfamily/Ribonuclease H"/>
    <property type="match status" value="1"/>
</dbReference>
<dbReference type="Proteomes" id="UP000324632">
    <property type="component" value="Chromosome 11"/>
</dbReference>
<organism evidence="1 2">
    <name type="scientific">Triplophysa tibetana</name>
    <dbReference type="NCBI Taxonomy" id="1572043"/>
    <lineage>
        <taxon>Eukaryota</taxon>
        <taxon>Metazoa</taxon>
        <taxon>Chordata</taxon>
        <taxon>Craniata</taxon>
        <taxon>Vertebrata</taxon>
        <taxon>Euteleostomi</taxon>
        <taxon>Actinopterygii</taxon>
        <taxon>Neopterygii</taxon>
        <taxon>Teleostei</taxon>
        <taxon>Ostariophysi</taxon>
        <taxon>Cypriniformes</taxon>
        <taxon>Nemacheilidae</taxon>
        <taxon>Triplophysa</taxon>
    </lineage>
</organism>